<accession>A0A2G9I899</accession>
<protein>
    <submittedName>
        <fullName evidence="2">Uncharacterized protein</fullName>
    </submittedName>
</protein>
<dbReference type="Proteomes" id="UP000231279">
    <property type="component" value="Unassembled WGS sequence"/>
</dbReference>
<feature type="compositionally biased region" description="Basic and acidic residues" evidence="1">
    <location>
        <begin position="498"/>
        <end position="508"/>
    </location>
</feature>
<feature type="compositionally biased region" description="Basic and acidic residues" evidence="1">
    <location>
        <begin position="302"/>
        <end position="352"/>
    </location>
</feature>
<organism evidence="2 3">
    <name type="scientific">Handroanthus impetiginosus</name>
    <dbReference type="NCBI Taxonomy" id="429701"/>
    <lineage>
        <taxon>Eukaryota</taxon>
        <taxon>Viridiplantae</taxon>
        <taxon>Streptophyta</taxon>
        <taxon>Embryophyta</taxon>
        <taxon>Tracheophyta</taxon>
        <taxon>Spermatophyta</taxon>
        <taxon>Magnoliopsida</taxon>
        <taxon>eudicotyledons</taxon>
        <taxon>Gunneridae</taxon>
        <taxon>Pentapetalae</taxon>
        <taxon>asterids</taxon>
        <taxon>lamiids</taxon>
        <taxon>Lamiales</taxon>
        <taxon>Bignoniaceae</taxon>
        <taxon>Crescentiina</taxon>
        <taxon>Tabebuia alliance</taxon>
        <taxon>Handroanthus</taxon>
    </lineage>
</organism>
<evidence type="ECO:0000256" key="1">
    <source>
        <dbReference type="SAM" id="MobiDB-lite"/>
    </source>
</evidence>
<evidence type="ECO:0000313" key="3">
    <source>
        <dbReference type="Proteomes" id="UP000231279"/>
    </source>
</evidence>
<dbReference type="EMBL" id="NKXS01000159">
    <property type="protein sequence ID" value="PIN25979.1"/>
    <property type="molecule type" value="Genomic_DNA"/>
</dbReference>
<feature type="compositionally biased region" description="Basic and acidic residues" evidence="1">
    <location>
        <begin position="33"/>
        <end position="45"/>
    </location>
</feature>
<feature type="compositionally biased region" description="Basic and acidic residues" evidence="1">
    <location>
        <begin position="98"/>
        <end position="119"/>
    </location>
</feature>
<dbReference type="AlphaFoldDB" id="A0A2G9I899"/>
<sequence>MDELIEEVYMELKDATEIEHATIDDEAAAGNLQRKEHDQAQRDLDSANVECQAEPSTRTIEVDVGPQQQHIVSEERFIMHEKQGDDEGMQHKINQQSADDKKYETSDVQREEQENKYSDDLEEQQQLESKSAGLDGATLVLERKHLKDNQGSWTEGQNHAQIPVQENIGATAEQMLLTEDKDEYSGDPTLKAVAEKKFQPQPLEIELNLVPGESQKQESDGIEQQDQLKGGEMKIIGKKKIREGDCPLIEKESQIKEAFEILEEQNQQIEQPEVIIETNQPDKQHCILVELQEFEHCDELTKVEQQKNEEKCPSGETKVDEHPHEQHNEDQQEKAVEKAEGTQPIEKSKRMGTETLKVGDNAENSQNIILTFEGTSGSKTQNKQKNMEHKNKCGDAKYISERQSDITSLEMSTEVKPVEDPSTTHSKLQPKQTMVKPQCRQLRPRPPKCRPDQTKEQFDLPNLEKSHEANQRRKLRPRPSKNESTEVENRAESFTARAESRKRLEIGGRRSLRPRSN</sequence>
<reference evidence="3" key="1">
    <citation type="journal article" date="2018" name="Gigascience">
        <title>Genome assembly of the Pink Ipe (Handroanthus impetiginosus, Bignoniaceae), a highly valued, ecologically keystone Neotropical timber forest tree.</title>
        <authorList>
            <person name="Silva-Junior O.B."/>
            <person name="Grattapaglia D."/>
            <person name="Novaes E."/>
            <person name="Collevatti R.G."/>
        </authorList>
    </citation>
    <scope>NUCLEOTIDE SEQUENCE [LARGE SCALE GENOMIC DNA]</scope>
    <source>
        <strain evidence="3">cv. UFG-1</strain>
    </source>
</reference>
<proteinExistence type="predicted"/>
<name>A0A2G9I899_9LAMI</name>
<comment type="caution">
    <text evidence="2">The sequence shown here is derived from an EMBL/GenBank/DDBJ whole genome shotgun (WGS) entry which is preliminary data.</text>
</comment>
<feature type="region of interest" description="Disordered" evidence="1">
    <location>
        <begin position="29"/>
        <end position="136"/>
    </location>
</feature>
<evidence type="ECO:0000313" key="2">
    <source>
        <dbReference type="EMBL" id="PIN25979.1"/>
    </source>
</evidence>
<feature type="compositionally biased region" description="Polar residues" evidence="1">
    <location>
        <begin position="362"/>
        <end position="384"/>
    </location>
</feature>
<dbReference type="OrthoDB" id="1110759at2759"/>
<feature type="compositionally biased region" description="Polar residues" evidence="1">
    <location>
        <begin position="421"/>
        <end position="432"/>
    </location>
</feature>
<feature type="compositionally biased region" description="Basic and acidic residues" evidence="1">
    <location>
        <begin position="449"/>
        <end position="471"/>
    </location>
</feature>
<feature type="compositionally biased region" description="Basic and acidic residues" evidence="1">
    <location>
        <begin position="385"/>
        <end position="404"/>
    </location>
</feature>
<feature type="region of interest" description="Disordered" evidence="1">
    <location>
        <begin position="302"/>
        <end position="517"/>
    </location>
</feature>
<feature type="region of interest" description="Disordered" evidence="1">
    <location>
        <begin position="212"/>
        <end position="231"/>
    </location>
</feature>
<gene>
    <name evidence="2" type="ORF">CDL12_01258</name>
</gene>
<keyword evidence="3" id="KW-1185">Reference proteome</keyword>
<feature type="compositionally biased region" description="Basic and acidic residues" evidence="1">
    <location>
        <begin position="72"/>
        <end position="90"/>
    </location>
</feature>
<feature type="compositionally biased region" description="Basic and acidic residues" evidence="1">
    <location>
        <begin position="480"/>
        <end position="491"/>
    </location>
</feature>